<dbReference type="EMBL" id="JANUHC010000004">
    <property type="protein sequence ID" value="MCS0630493.1"/>
    <property type="molecule type" value="Genomic_DNA"/>
</dbReference>
<proteinExistence type="predicted"/>
<dbReference type="RefSeq" id="WP_259449596.1">
    <property type="nucleotide sequence ID" value="NZ_CP119520.1"/>
</dbReference>
<evidence type="ECO:0000259" key="2">
    <source>
        <dbReference type="Pfam" id="PF13400"/>
    </source>
</evidence>
<feature type="transmembrane region" description="Helical" evidence="1">
    <location>
        <begin position="25"/>
        <end position="47"/>
    </location>
</feature>
<keyword evidence="1" id="KW-0812">Transmembrane</keyword>
<reference evidence="3" key="1">
    <citation type="submission" date="2022-08" db="EMBL/GenBank/DDBJ databases">
        <title>Reclassification of Massilia species as members of the genera Telluria, Duganella, Pseudoduganella, Mokoshia gen. nov. and Zemynaea gen. nov. using orthogonal and non-orthogonal genome-based approaches.</title>
        <authorList>
            <person name="Bowman J.P."/>
        </authorList>
    </citation>
    <scope>NUCLEOTIDE SEQUENCE</scope>
    <source>
        <strain evidence="3">LMG 11547</strain>
    </source>
</reference>
<keyword evidence="1" id="KW-0472">Membrane</keyword>
<gene>
    <name evidence="3" type="ORF">NX786_14225</name>
</gene>
<keyword evidence="1" id="KW-1133">Transmembrane helix</keyword>
<protein>
    <submittedName>
        <fullName evidence="3">Pilus assembly protein TadG-related protein</fullName>
    </submittedName>
</protein>
<comment type="caution">
    <text evidence="3">The sequence shown here is derived from an EMBL/GenBank/DDBJ whole genome shotgun (WGS) entry which is preliminary data.</text>
</comment>
<evidence type="ECO:0000313" key="3">
    <source>
        <dbReference type="EMBL" id="MCS0630493.1"/>
    </source>
</evidence>
<dbReference type="Pfam" id="PF13400">
    <property type="entry name" value="Tad"/>
    <property type="match status" value="1"/>
</dbReference>
<evidence type="ECO:0000313" key="4">
    <source>
        <dbReference type="Proteomes" id="UP001165263"/>
    </source>
</evidence>
<accession>A0ABT2BZB9</accession>
<dbReference type="Proteomes" id="UP001165263">
    <property type="component" value="Unassembled WGS sequence"/>
</dbReference>
<sequence length="486" mass="50817">MATSTFSRRKCRAGRRGFERMGRESGAIAIMLAGALIMMCAFCGLALELSQVYNRRMELQTVADTAAVAAAYELDGTAAGITRAGQKASARFTASPPSQLTYQYGKQTMAWTDTAIEFGTSPNGPWVPYASAVAKASPNGLLYVKVDTGNLDTTYGAVDTMLMRVVSTSLATVNVSARAVAGRVGIGVTPLGICTMRPEASRNRSGELEEYGFRRGVAYDLMQLNSQGTSAGLTYLINPLSGPGAGGAATSDIATVAPFVCTGTLGIARVTGGALSVSTPFPLSDLYLHLNSRFDSYSTAVTAPCTPDSAPPDTNVKAYTANTITWMAAAPSGQAAALSTVDGKRWTVAGPDPTPSGTTAGQFGVLWSYAKAVNYAASPPSGGYTTFSTTNWNTLYNPGRPTASSYPSSPPYFKTGYITSPTHPGVGGRRVLNVPLLSCPVSGNSATVSAIGRFFMTVPADSDHLYAEFAGLADEQTLRTQVKLFP</sequence>
<feature type="domain" description="Putative Flp pilus-assembly TadG-like N-terminal" evidence="2">
    <location>
        <begin position="26"/>
        <end position="71"/>
    </location>
</feature>
<organism evidence="3 4">
    <name type="scientific">Telluria mixta</name>
    <dbReference type="NCBI Taxonomy" id="34071"/>
    <lineage>
        <taxon>Bacteria</taxon>
        <taxon>Pseudomonadati</taxon>
        <taxon>Pseudomonadota</taxon>
        <taxon>Betaproteobacteria</taxon>
        <taxon>Burkholderiales</taxon>
        <taxon>Oxalobacteraceae</taxon>
        <taxon>Telluria group</taxon>
        <taxon>Telluria</taxon>
    </lineage>
</organism>
<evidence type="ECO:0000256" key="1">
    <source>
        <dbReference type="SAM" id="Phobius"/>
    </source>
</evidence>
<keyword evidence="4" id="KW-1185">Reference proteome</keyword>
<dbReference type="InterPro" id="IPR028087">
    <property type="entry name" value="Tad_N"/>
</dbReference>
<name>A0ABT2BZB9_9BURK</name>